<accession>A0AAD5DAK9</accession>
<name>A0AAD5DAK9_AMBAR</name>
<evidence type="ECO:0000313" key="1">
    <source>
        <dbReference type="EMBL" id="KAI7757501.1"/>
    </source>
</evidence>
<dbReference type="AlphaFoldDB" id="A0AAD5DAK9"/>
<dbReference type="Proteomes" id="UP001206925">
    <property type="component" value="Unassembled WGS sequence"/>
</dbReference>
<evidence type="ECO:0000313" key="2">
    <source>
        <dbReference type="Proteomes" id="UP001206925"/>
    </source>
</evidence>
<proteinExistence type="predicted"/>
<dbReference type="EMBL" id="JAMZMK010000111">
    <property type="protein sequence ID" value="KAI7757501.1"/>
    <property type="molecule type" value="Genomic_DNA"/>
</dbReference>
<gene>
    <name evidence="1" type="ORF">M8C21_008197</name>
</gene>
<reference evidence="1" key="1">
    <citation type="submission" date="2022-06" db="EMBL/GenBank/DDBJ databases">
        <title>Uncovering the hologenomic basis of an extraordinary plant invasion.</title>
        <authorList>
            <person name="Bieker V.C."/>
            <person name="Martin M.D."/>
            <person name="Gilbert T."/>
            <person name="Hodgins K."/>
            <person name="Battlay P."/>
            <person name="Petersen B."/>
            <person name="Wilson J."/>
        </authorList>
    </citation>
    <scope>NUCLEOTIDE SEQUENCE</scope>
    <source>
        <strain evidence="1">AA19_3_7</strain>
        <tissue evidence="1">Leaf</tissue>
    </source>
</reference>
<protein>
    <submittedName>
        <fullName evidence="1">Uncharacterized protein</fullName>
    </submittedName>
</protein>
<sequence length="69" mass="7566">MISPDLSLSALFLPLSSSGQLVVFRGSRPKAFGSQSVVFSRPRCGMTSNSLIIDVERHQIRHGPRVDIL</sequence>
<organism evidence="1 2">
    <name type="scientific">Ambrosia artemisiifolia</name>
    <name type="common">Common ragweed</name>
    <dbReference type="NCBI Taxonomy" id="4212"/>
    <lineage>
        <taxon>Eukaryota</taxon>
        <taxon>Viridiplantae</taxon>
        <taxon>Streptophyta</taxon>
        <taxon>Embryophyta</taxon>
        <taxon>Tracheophyta</taxon>
        <taxon>Spermatophyta</taxon>
        <taxon>Magnoliopsida</taxon>
        <taxon>eudicotyledons</taxon>
        <taxon>Gunneridae</taxon>
        <taxon>Pentapetalae</taxon>
        <taxon>asterids</taxon>
        <taxon>campanulids</taxon>
        <taxon>Asterales</taxon>
        <taxon>Asteraceae</taxon>
        <taxon>Asteroideae</taxon>
        <taxon>Heliantheae alliance</taxon>
        <taxon>Heliantheae</taxon>
        <taxon>Ambrosia</taxon>
    </lineage>
</organism>
<feature type="non-terminal residue" evidence="1">
    <location>
        <position position="69"/>
    </location>
</feature>
<keyword evidence="2" id="KW-1185">Reference proteome</keyword>
<comment type="caution">
    <text evidence="1">The sequence shown here is derived from an EMBL/GenBank/DDBJ whole genome shotgun (WGS) entry which is preliminary data.</text>
</comment>